<evidence type="ECO:0000313" key="1">
    <source>
        <dbReference type="EMBL" id="KKL28387.1"/>
    </source>
</evidence>
<comment type="caution">
    <text evidence="1">The sequence shown here is derived from an EMBL/GenBank/DDBJ whole genome shotgun (WGS) entry which is preliminary data.</text>
</comment>
<name>A0A0F9CPP6_9ZZZZ</name>
<organism evidence="1">
    <name type="scientific">marine sediment metagenome</name>
    <dbReference type="NCBI Taxonomy" id="412755"/>
    <lineage>
        <taxon>unclassified sequences</taxon>
        <taxon>metagenomes</taxon>
        <taxon>ecological metagenomes</taxon>
    </lineage>
</organism>
<reference evidence="1" key="1">
    <citation type="journal article" date="2015" name="Nature">
        <title>Complex archaea that bridge the gap between prokaryotes and eukaryotes.</title>
        <authorList>
            <person name="Spang A."/>
            <person name="Saw J.H."/>
            <person name="Jorgensen S.L."/>
            <person name="Zaremba-Niedzwiedzka K."/>
            <person name="Martijn J."/>
            <person name="Lind A.E."/>
            <person name="van Eijk R."/>
            <person name="Schleper C."/>
            <person name="Guy L."/>
            <person name="Ettema T.J."/>
        </authorList>
    </citation>
    <scope>NUCLEOTIDE SEQUENCE</scope>
</reference>
<gene>
    <name evidence="1" type="ORF">LCGC14_2375700</name>
</gene>
<proteinExistence type="predicted"/>
<protein>
    <submittedName>
        <fullName evidence="1">Uncharacterized protein</fullName>
    </submittedName>
</protein>
<sequence>MSQREATKALKMAVEKVLELLELYGITRSVRTWDSNARAVLYQAKALLEQVDEELKEELEESPGIVLTAGEKSMTEARRRRQEVQKFMERK</sequence>
<dbReference type="EMBL" id="LAZR01035117">
    <property type="protein sequence ID" value="KKL28387.1"/>
    <property type="molecule type" value="Genomic_DNA"/>
</dbReference>
<dbReference type="AlphaFoldDB" id="A0A0F9CPP6"/>
<accession>A0A0F9CPP6</accession>